<dbReference type="AlphaFoldDB" id="A0A7R7W342"/>
<evidence type="ECO:0000256" key="8">
    <source>
        <dbReference type="SAM" id="SignalP"/>
    </source>
</evidence>
<dbReference type="KEGG" id="aluc:AKAW2_20395A"/>
<dbReference type="PRINTS" id="PR00999">
    <property type="entry name" value="FUNGALYSIN"/>
</dbReference>
<dbReference type="GO" id="GO:0004222">
    <property type="term" value="F:metalloendopeptidase activity"/>
    <property type="evidence" value="ECO:0007669"/>
    <property type="project" value="InterPro"/>
</dbReference>
<comment type="cofactor">
    <cofactor evidence="7">
        <name>Zn(2+)</name>
        <dbReference type="ChEBI" id="CHEBI:29105"/>
    </cofactor>
    <text evidence="7">Binds 1 zinc ion per subunit.</text>
</comment>
<reference evidence="10" key="2">
    <citation type="submission" date="2021-02" db="EMBL/GenBank/DDBJ databases">
        <title>Aspergillus luchuensis mut. kawachii IFO 4304 genome sequence.</title>
        <authorList>
            <person name="Mori K."/>
            <person name="Kadooka C."/>
            <person name="Goto M."/>
            <person name="Futagami T."/>
        </authorList>
    </citation>
    <scope>NUCLEOTIDE SEQUENCE</scope>
    <source>
        <strain evidence="10">IFO 4308</strain>
    </source>
</reference>
<evidence type="ECO:0000256" key="4">
    <source>
        <dbReference type="ARBA" id="ARBA00022801"/>
    </source>
</evidence>
<dbReference type="InterPro" id="IPR001842">
    <property type="entry name" value="Peptidase_M36"/>
</dbReference>
<dbReference type="RefSeq" id="XP_041539221.1">
    <property type="nucleotide sequence ID" value="XM_041685104.1"/>
</dbReference>
<dbReference type="InterPro" id="IPR011096">
    <property type="entry name" value="FTP_domain"/>
</dbReference>
<proteinExistence type="predicted"/>
<organism evidence="10 11">
    <name type="scientific">Aspergillus kawachii</name>
    <name type="common">White koji mold</name>
    <name type="synonym">Aspergillus awamori var. kawachi</name>
    <dbReference type="NCBI Taxonomy" id="1069201"/>
    <lineage>
        <taxon>Eukaryota</taxon>
        <taxon>Fungi</taxon>
        <taxon>Dikarya</taxon>
        <taxon>Ascomycota</taxon>
        <taxon>Pezizomycotina</taxon>
        <taxon>Eurotiomycetes</taxon>
        <taxon>Eurotiomycetidae</taxon>
        <taxon>Eurotiales</taxon>
        <taxon>Aspergillaceae</taxon>
        <taxon>Aspergillus</taxon>
        <taxon>Aspergillus subgen. Circumdati</taxon>
    </lineage>
</organism>
<reference evidence="10" key="1">
    <citation type="submission" date="2021-01" db="EMBL/GenBank/DDBJ databases">
        <authorList>
            <consortium name="Aspergillus luchuensis mut. kawachii IFO 4304 genome sequencing consortium"/>
            <person name="Kazuki M."/>
            <person name="Futagami T."/>
        </authorList>
    </citation>
    <scope>NUCLEOTIDE SEQUENCE</scope>
    <source>
        <strain evidence="10">IFO 4308</strain>
    </source>
</reference>
<comment type="function">
    <text evidence="1">Secreted metalloproteinase that allows assimilation of proteinaceous substrates.</text>
</comment>
<dbReference type="GeneID" id="64956780"/>
<dbReference type="GO" id="GO:0008270">
    <property type="term" value="F:zinc ion binding"/>
    <property type="evidence" value="ECO:0007669"/>
    <property type="project" value="InterPro"/>
</dbReference>
<feature type="domain" description="FTP" evidence="9">
    <location>
        <begin position="77"/>
        <end position="115"/>
    </location>
</feature>
<feature type="binding site" evidence="7">
    <location>
        <position position="253"/>
    </location>
    <ligand>
        <name>Zn(2+)</name>
        <dbReference type="ChEBI" id="CHEBI:29105"/>
        <note>catalytic</note>
    </ligand>
</feature>
<keyword evidence="4" id="KW-0378">Hydrolase</keyword>
<keyword evidence="2" id="KW-0645">Protease</keyword>
<feature type="signal peptide" evidence="8">
    <location>
        <begin position="1"/>
        <end position="23"/>
    </location>
</feature>
<sequence length="258" mass="27998">MHGTRLVFSIAALPLAILVYATASTPAPVDLNSLRLTSNTDYVNSIDVNANQSVIVSADEHYTNTAAQLVQNIVPGASFRLVDDHYVGDNGVAHVYFRQTAHDIDIDNADFNVNVCSPLTLVEKSSPLQIGRDGQLLSFGHSFFTGASPSSYLDKPNLSSPVVALRGARDALQLPLIIDNVSTEAADGRNEYIFRKAAGAVSDPTAKLVYIVKPDGTLALTWRVEIDMYEHWLLTYIDAETTTVHGVVDYVADATYQV</sequence>
<keyword evidence="8" id="KW-0732">Signal</keyword>
<dbReference type="PANTHER" id="PTHR33478:SF1">
    <property type="entry name" value="EXTRACELLULAR METALLOPROTEINASE MEP"/>
    <property type="match status" value="1"/>
</dbReference>
<dbReference type="InterPro" id="IPR050371">
    <property type="entry name" value="Fungal_virulence_M36"/>
</dbReference>
<feature type="chain" id="PRO_5030758662" evidence="8">
    <location>
        <begin position="24"/>
        <end position="258"/>
    </location>
</feature>
<gene>
    <name evidence="10" type="primary">MEP5_1</name>
    <name evidence="10" type="ORF">AKAW2_20395A</name>
</gene>
<evidence type="ECO:0000256" key="7">
    <source>
        <dbReference type="PIRSR" id="PIRSR601842-2"/>
    </source>
</evidence>
<dbReference type="Pfam" id="PF07504">
    <property type="entry name" value="FTP"/>
    <property type="match status" value="1"/>
</dbReference>
<accession>A0A7R7W342</accession>
<evidence type="ECO:0000259" key="9">
    <source>
        <dbReference type="Pfam" id="PF07504"/>
    </source>
</evidence>
<evidence type="ECO:0000256" key="2">
    <source>
        <dbReference type="ARBA" id="ARBA00022670"/>
    </source>
</evidence>
<name>A0A7R7W342_ASPKA</name>
<evidence type="ECO:0000313" key="11">
    <source>
        <dbReference type="Proteomes" id="UP000661280"/>
    </source>
</evidence>
<evidence type="ECO:0000256" key="3">
    <source>
        <dbReference type="ARBA" id="ARBA00022723"/>
    </source>
</evidence>
<protein>
    <submittedName>
        <fullName evidence="10">Fungalysin/Thermolysin extracellular metalloproteinase 5</fullName>
    </submittedName>
</protein>
<keyword evidence="3 7" id="KW-0479">Metal-binding</keyword>
<dbReference type="EMBL" id="AP024426">
    <property type="protein sequence ID" value="BCR95455.1"/>
    <property type="molecule type" value="Genomic_DNA"/>
</dbReference>
<dbReference type="Proteomes" id="UP000661280">
    <property type="component" value="Chromosome 2"/>
</dbReference>
<evidence type="ECO:0000313" key="10">
    <source>
        <dbReference type="EMBL" id="BCR95455.1"/>
    </source>
</evidence>
<evidence type="ECO:0000256" key="1">
    <source>
        <dbReference type="ARBA" id="ARBA00003174"/>
    </source>
</evidence>
<keyword evidence="11" id="KW-1185">Reference proteome</keyword>
<keyword evidence="5 7" id="KW-0862">Zinc</keyword>
<keyword evidence="6" id="KW-0482">Metalloprotease</keyword>
<dbReference type="PANTHER" id="PTHR33478">
    <property type="entry name" value="EXTRACELLULAR METALLOPROTEINASE MEP"/>
    <property type="match status" value="1"/>
</dbReference>
<evidence type="ECO:0000256" key="6">
    <source>
        <dbReference type="ARBA" id="ARBA00023049"/>
    </source>
</evidence>
<evidence type="ECO:0000256" key="5">
    <source>
        <dbReference type="ARBA" id="ARBA00022833"/>
    </source>
</evidence>
<dbReference type="OrthoDB" id="5421433at2759"/>
<dbReference type="GO" id="GO:0006508">
    <property type="term" value="P:proteolysis"/>
    <property type="evidence" value="ECO:0007669"/>
    <property type="project" value="UniProtKB-KW"/>
</dbReference>